<dbReference type="Gene3D" id="3.10.450.130">
    <property type="entry name" value="folded 79 residue fragment of lin0334 like domains"/>
    <property type="match status" value="1"/>
</dbReference>
<dbReference type="Proteomes" id="UP000547643">
    <property type="component" value="Unassembled WGS sequence"/>
</dbReference>
<protein>
    <submittedName>
        <fullName evidence="1">DUF1433 domain-containing protein</fullName>
    </submittedName>
</protein>
<gene>
    <name evidence="1" type="ORF">HCA46_17260</name>
</gene>
<evidence type="ECO:0000313" key="1">
    <source>
        <dbReference type="EMBL" id="MBC1780576.1"/>
    </source>
</evidence>
<organism evidence="1 2">
    <name type="scientific">Listeria booriae</name>
    <dbReference type="NCBI Taxonomy" id="1552123"/>
    <lineage>
        <taxon>Bacteria</taxon>
        <taxon>Bacillati</taxon>
        <taxon>Bacillota</taxon>
        <taxon>Bacilli</taxon>
        <taxon>Bacillales</taxon>
        <taxon>Listeriaceae</taxon>
        <taxon>Listeria</taxon>
    </lineage>
</organism>
<proteinExistence type="predicted"/>
<accession>A0A7X0XUP7</accession>
<dbReference type="InterPro" id="IPR009881">
    <property type="entry name" value="DUF1433"/>
</dbReference>
<sequence>MKHQQTKNLEATILKTEQPRIEKYLTYNYVGIHDVTLTGSHTNPTGVIHIAGYVNDNPTLTFDAGIYDDHFETALDPTSKDFPLLKNKDRSVKTVSEIEAEEGKN</sequence>
<dbReference type="RefSeq" id="WP_185495798.1">
    <property type="nucleotide sequence ID" value="NZ_JAARUV010000010.1"/>
</dbReference>
<dbReference type="Pfam" id="PF07252">
    <property type="entry name" value="DUF1433"/>
    <property type="match status" value="1"/>
</dbReference>
<name>A0A7X0XUP7_9LIST</name>
<dbReference type="AlphaFoldDB" id="A0A7X0XUP7"/>
<reference evidence="1 2" key="1">
    <citation type="submission" date="2020-03" db="EMBL/GenBank/DDBJ databases">
        <title>Soil Listeria distribution.</title>
        <authorList>
            <person name="Liao J."/>
            <person name="Wiedmann M."/>
        </authorList>
    </citation>
    <scope>NUCLEOTIDE SEQUENCE [LARGE SCALE GENOMIC DNA]</scope>
    <source>
        <strain evidence="1 2">FSL L7-1017</strain>
    </source>
</reference>
<dbReference type="EMBL" id="JAARUV010000010">
    <property type="protein sequence ID" value="MBC1780576.1"/>
    <property type="molecule type" value="Genomic_DNA"/>
</dbReference>
<comment type="caution">
    <text evidence="1">The sequence shown here is derived from an EMBL/GenBank/DDBJ whole genome shotgun (WGS) entry which is preliminary data.</text>
</comment>
<evidence type="ECO:0000313" key="2">
    <source>
        <dbReference type="Proteomes" id="UP000547643"/>
    </source>
</evidence>